<evidence type="ECO:0000256" key="1">
    <source>
        <dbReference type="ARBA" id="ARBA00004922"/>
    </source>
</evidence>
<feature type="repeat" description="TPR" evidence="8">
    <location>
        <begin position="486"/>
        <end position="519"/>
    </location>
</feature>
<gene>
    <name evidence="11" type="ORF">VP1G_06133</name>
</gene>
<dbReference type="InterPro" id="IPR019734">
    <property type="entry name" value="TPR_rpt"/>
</dbReference>
<sequence length="1585" mass="174662">MDLITGLTHPMVPSFPSYSRTCRQNPGSSDTAADPRHYDHASQPSRPSPRPFNPYPTNDRPSQWNSAYHRIVTNFPQSQLSDNTEHHLRRKTPNGTIDNGYDGSPTQLAAGPPPQKYLNLTPSGDIFPTANSGHQIPAANGNSWWYPSQSLRAGHDESSPISRSTPVGGSFGQGNVAYAPAHGSLLASPPVHMHPMHLGPVMRNGFGNTYQNHTAPSPSSFSPGGYAPSPVWGDSAFAGFHQNMQMPSTGYPPHNIPYESGFVAVQAPLPQGGLGIFPFAPQNYPYQMANPPYLLDDGLSRHGQLPSMLQSTHQGVQGLSLGPDSSGTGGGPSHLQFKEGVLATGHKAYSDLVNHVCRVKKIQHGKTHSRSSKNIIFPRAPKQLTSRPTARLQRSHQTFPGAMASFSNRVLQQPMNAAVAMNRMVWGSDLLPSARLDANGRSISGHPAVMGGVYGNSMIQNPPVDNAKASLEILQNLCEQTGWKWVDGMLLGGCLQYGLERYEEALEWFKRIIDLDANHVEAISNIAAALYCLNRQDEAEKHWLKAIKLRPDYLEALEHLVGLLCSTNRSKQAVDTIEYVQKQLRIPSHDLHRQKKLKKGIGTEPNLTPTDPSSLDDPLVDAAQAVRNLSVSNEWQDDWGSSGYGVPASENGRMLGLVHAKGNMLYALKLIDRASEAFEEAVLISAGRNIGDIENLIRRIQMVLSPRAIGPQSLDKKSLSAPLLLPPDKAKLTAELVFASTGGQLPGLRYVVEGSLKKTAISTTSNSLLSLAKIFQDAMSAGGSAPGLRTQPCGGVGDILALYYLSLSLQESPSTANNVGILLASVQQSSQPASVSATYAQRIPGIVPGSGLDLALQYYQYGLILDPKHVHLHTNLGSLLKDIGQLDHAIHMYQKAVECDNTFDIALTNLANAVKDRGRIEEAIKYYRRAVDSNPEFAEAVCGLSTALNSVCDWKGRGGVLLNGGKFDRWHVDDAGMIFDVEESGQGSGLMKKVVDIVARQLKDASVWGSGILTGGTLSSLVSQLNAAGAFVTDPSLNLEAELRNWAGKPWEGSRLLRLVERSTRAAMRNWYLDKYERGVEAVHGYPRPRLPGSLTVPSAPTVLPFHTFTCPLTARDVRRISQRNALRISCSTLRSPWLPHSVYPPPRPPNPCLNIGYVSSDFNNHPLAHLMQSVFGFHDISRAKAFCYATTASDGSEHRKQIEREAPVFRDVSNWSSDKLVEQIVKDGIHILVNLNGYTRGARNEVFAARPAPIQMSFMGFAGTLGAEWCDYLLADSTAIPPETLRPHRGNLSLTDVFRDDAEGQAEDWVYSENIIYCRDTFFCCDHRQSADVAERAVTWEEEQRRRWKMRKEIFKDLPDDTIILGNFNQLYKIDPTTFRTWLRILANTPKAILWLLKFPELGERSLKKTAEDWAGTEVASRIRFTDVAPKQLHISRARVCDLFLDTPECNAHTTAADVLWSSTPLLTLPRYKYKMCSRMAASILKGALPSGPAGEEAARQLIAEDDDDYEQKAIKLANGIKYHMTEGGYGQADGRLWELRRLLFESKWKCALFNTRRWVSDLEDAYDEAWRRWVAGIEGDIYL</sequence>
<keyword evidence="12" id="KW-1185">Reference proteome</keyword>
<dbReference type="EC" id="2.4.1.255" evidence="3"/>
<evidence type="ECO:0000256" key="8">
    <source>
        <dbReference type="PROSITE-ProRule" id="PRU00339"/>
    </source>
</evidence>
<feature type="region of interest" description="Disordered" evidence="9">
    <location>
        <begin position="363"/>
        <end position="389"/>
    </location>
</feature>
<dbReference type="Pfam" id="PF13181">
    <property type="entry name" value="TPR_8"/>
    <property type="match status" value="2"/>
</dbReference>
<comment type="pathway">
    <text evidence="1">Protein modification; protein glycosylation.</text>
</comment>
<feature type="repeat" description="TPR" evidence="8">
    <location>
        <begin position="870"/>
        <end position="903"/>
    </location>
</feature>
<feature type="domain" description="O-GlcNAc transferase C-terminal" evidence="10">
    <location>
        <begin position="1100"/>
        <end position="1345"/>
    </location>
</feature>
<dbReference type="Proteomes" id="UP000078576">
    <property type="component" value="Unassembled WGS sequence"/>
</dbReference>
<evidence type="ECO:0000256" key="2">
    <source>
        <dbReference type="ARBA" id="ARBA00005386"/>
    </source>
</evidence>
<dbReference type="Gene3D" id="3.40.50.2000">
    <property type="entry name" value="Glycogen Phosphorylase B"/>
    <property type="match status" value="1"/>
</dbReference>
<keyword evidence="5" id="KW-0808">Transferase</keyword>
<name>A0A194V4N5_CYTMA</name>
<dbReference type="SMART" id="SM00028">
    <property type="entry name" value="TPR"/>
    <property type="match status" value="5"/>
</dbReference>
<feature type="domain" description="O-GlcNAc transferase C-terminal" evidence="10">
    <location>
        <begin position="1353"/>
        <end position="1563"/>
    </location>
</feature>
<keyword evidence="7 8" id="KW-0802">TPR repeat</keyword>
<dbReference type="Gene3D" id="3.40.50.11380">
    <property type="match status" value="1"/>
</dbReference>
<dbReference type="STRING" id="694573.A0A194V4N5"/>
<reference evidence="12" key="1">
    <citation type="submission" date="2014-12" db="EMBL/GenBank/DDBJ databases">
        <title>Genome Sequence of Valsa Canker Pathogens Uncovers a Specific Adaption of Colonization on Woody Bark.</title>
        <authorList>
            <person name="Yin Z."/>
            <person name="Liu H."/>
            <person name="Gao X."/>
            <person name="Li Z."/>
            <person name="Song N."/>
            <person name="Ke X."/>
            <person name="Dai Q."/>
            <person name="Wu Y."/>
            <person name="Sun Y."/>
            <person name="Xu J.-R."/>
            <person name="Kang Z.K."/>
            <person name="Wang L."/>
            <person name="Huang L."/>
        </authorList>
    </citation>
    <scope>NUCLEOTIDE SEQUENCE [LARGE SCALE GENOMIC DNA]</scope>
    <source>
        <strain evidence="12">SXYL134</strain>
    </source>
</reference>
<accession>A0A194V4N5</accession>
<dbReference type="FunFam" id="1.25.40.10:FF:000552">
    <property type="entry name" value="UDP-N-acetylglucosaminyltransferase (AFU_orthologue AFUA_1G03380)"/>
    <property type="match status" value="1"/>
</dbReference>
<feature type="region of interest" description="Disordered" evidence="9">
    <location>
        <begin position="1"/>
        <end position="63"/>
    </location>
</feature>
<evidence type="ECO:0000256" key="3">
    <source>
        <dbReference type="ARBA" id="ARBA00011970"/>
    </source>
</evidence>
<proteinExistence type="inferred from homology"/>
<feature type="region of interest" description="Disordered" evidence="9">
    <location>
        <begin position="77"/>
        <end position="116"/>
    </location>
</feature>
<dbReference type="InterPro" id="IPR011990">
    <property type="entry name" value="TPR-like_helical_dom_sf"/>
</dbReference>
<evidence type="ECO:0000259" key="10">
    <source>
        <dbReference type="Pfam" id="PF13844"/>
    </source>
</evidence>
<dbReference type="PROSITE" id="PS50005">
    <property type="entry name" value="TPR"/>
    <property type="match status" value="4"/>
</dbReference>
<keyword evidence="4 11" id="KW-0328">Glycosyltransferase</keyword>
<dbReference type="InterPro" id="IPR029489">
    <property type="entry name" value="OGT/SEC/SPY_C"/>
</dbReference>
<organism evidence="11 12">
    <name type="scientific">Cytospora mali</name>
    <name type="common">Apple Valsa canker fungus</name>
    <name type="synonym">Valsa mali</name>
    <dbReference type="NCBI Taxonomy" id="578113"/>
    <lineage>
        <taxon>Eukaryota</taxon>
        <taxon>Fungi</taxon>
        <taxon>Dikarya</taxon>
        <taxon>Ascomycota</taxon>
        <taxon>Pezizomycotina</taxon>
        <taxon>Sordariomycetes</taxon>
        <taxon>Sordariomycetidae</taxon>
        <taxon>Diaporthales</taxon>
        <taxon>Cytosporaceae</taxon>
        <taxon>Cytospora</taxon>
    </lineage>
</organism>
<evidence type="ECO:0000256" key="7">
    <source>
        <dbReference type="ARBA" id="ARBA00022803"/>
    </source>
</evidence>
<dbReference type="GO" id="GO:0006493">
    <property type="term" value="P:protein O-linked glycosylation"/>
    <property type="evidence" value="ECO:0007669"/>
    <property type="project" value="TreeGrafter"/>
</dbReference>
<evidence type="ECO:0000256" key="9">
    <source>
        <dbReference type="SAM" id="MobiDB-lite"/>
    </source>
</evidence>
<evidence type="ECO:0000313" key="12">
    <source>
        <dbReference type="Proteomes" id="UP000078576"/>
    </source>
</evidence>
<dbReference type="OrthoDB" id="421121at2759"/>
<feature type="region of interest" description="Disordered" evidence="9">
    <location>
        <begin position="310"/>
        <end position="334"/>
    </location>
</feature>
<evidence type="ECO:0000256" key="5">
    <source>
        <dbReference type="ARBA" id="ARBA00022679"/>
    </source>
</evidence>
<feature type="repeat" description="TPR" evidence="8">
    <location>
        <begin position="520"/>
        <end position="553"/>
    </location>
</feature>
<dbReference type="SUPFAM" id="SSF48452">
    <property type="entry name" value="TPR-like"/>
    <property type="match status" value="1"/>
</dbReference>
<dbReference type="PANTHER" id="PTHR44998">
    <property type="match status" value="1"/>
</dbReference>
<dbReference type="FunFam" id="3.40.50.2000:FF:000110">
    <property type="entry name" value="UDP-N-acetylglucosaminyltransferase protein"/>
    <property type="match status" value="1"/>
</dbReference>
<dbReference type="Gene3D" id="1.25.40.10">
    <property type="entry name" value="Tetratricopeptide repeat domain"/>
    <property type="match status" value="3"/>
</dbReference>
<dbReference type="GO" id="GO:0097363">
    <property type="term" value="F:protein O-acetylglucosaminyltransferase activity"/>
    <property type="evidence" value="ECO:0007669"/>
    <property type="project" value="UniProtKB-EC"/>
</dbReference>
<keyword evidence="6" id="KW-0677">Repeat</keyword>
<dbReference type="EMBL" id="KN714720">
    <property type="protein sequence ID" value="KUI58848.1"/>
    <property type="molecule type" value="Genomic_DNA"/>
</dbReference>
<dbReference type="Pfam" id="PF13374">
    <property type="entry name" value="TPR_10"/>
    <property type="match status" value="1"/>
</dbReference>
<dbReference type="PANTHER" id="PTHR44998:SF1">
    <property type="entry name" value="UDP-N-ACETYLGLUCOSAMINE--PEPTIDE N-ACETYLGLUCOSAMINYLTRANSFERASE 110 KDA SUBUNIT"/>
    <property type="match status" value="1"/>
</dbReference>
<evidence type="ECO:0000256" key="6">
    <source>
        <dbReference type="ARBA" id="ARBA00022737"/>
    </source>
</evidence>
<protein>
    <recommendedName>
        <fullName evidence="3">protein O-GlcNAc transferase</fullName>
        <ecNumber evidence="3">2.4.1.255</ecNumber>
    </recommendedName>
</protein>
<dbReference type="FunFam" id="3.40.50.11380:FF:000004">
    <property type="entry name" value="UDP-N-acetylglucosaminyltransferase (AFU_orthologue AFUA_1G03380)"/>
    <property type="match status" value="1"/>
</dbReference>
<feature type="repeat" description="TPR" evidence="8">
    <location>
        <begin position="904"/>
        <end position="937"/>
    </location>
</feature>
<evidence type="ECO:0000313" key="11">
    <source>
        <dbReference type="EMBL" id="KUI58848.1"/>
    </source>
</evidence>
<dbReference type="Pfam" id="PF13844">
    <property type="entry name" value="Glyco_transf_41"/>
    <property type="match status" value="2"/>
</dbReference>
<comment type="similarity">
    <text evidence="2">Belongs to the glycosyltransferase 41 family. O-GlcNAc transferase subfamily.</text>
</comment>
<feature type="compositionally biased region" description="Polar residues" evidence="9">
    <location>
        <begin position="16"/>
        <end position="31"/>
    </location>
</feature>
<evidence type="ECO:0000256" key="4">
    <source>
        <dbReference type="ARBA" id="ARBA00022676"/>
    </source>
</evidence>